<evidence type="ECO:0000259" key="3">
    <source>
        <dbReference type="PROSITE" id="PS50802"/>
    </source>
</evidence>
<dbReference type="CDD" id="cd22744">
    <property type="entry name" value="OTU"/>
    <property type="match status" value="1"/>
</dbReference>
<reference evidence="4" key="1">
    <citation type="submission" date="2021-01" db="EMBL/GenBank/DDBJ databases">
        <authorList>
            <person name="Corre E."/>
            <person name="Pelletier E."/>
            <person name="Niang G."/>
            <person name="Scheremetjew M."/>
            <person name="Finn R."/>
            <person name="Kale V."/>
            <person name="Holt S."/>
            <person name="Cochrane G."/>
            <person name="Meng A."/>
            <person name="Brown T."/>
            <person name="Cohen L."/>
        </authorList>
    </citation>
    <scope>NUCLEOTIDE SEQUENCE</scope>
    <source>
        <strain evidence="4">CCCM811</strain>
    </source>
</reference>
<accession>A0A7S3Z9N5</accession>
<name>A0A7S3Z9N5_9EUKA</name>
<feature type="domain" description="OTU" evidence="3">
    <location>
        <begin position="288"/>
        <end position="458"/>
    </location>
</feature>
<evidence type="ECO:0000313" key="4">
    <source>
        <dbReference type="EMBL" id="CAE0676149.1"/>
    </source>
</evidence>
<proteinExistence type="predicted"/>
<keyword evidence="2" id="KW-0812">Transmembrane</keyword>
<dbReference type="AlphaFoldDB" id="A0A7S3Z9N5"/>
<evidence type="ECO:0000256" key="1">
    <source>
        <dbReference type="SAM" id="MobiDB-lite"/>
    </source>
</evidence>
<gene>
    <name evidence="4" type="ORF">LGLO00237_LOCUS27927</name>
</gene>
<evidence type="ECO:0000256" key="2">
    <source>
        <dbReference type="SAM" id="Phobius"/>
    </source>
</evidence>
<protein>
    <recommendedName>
        <fullName evidence="3">OTU domain-containing protein</fullName>
    </recommendedName>
</protein>
<keyword evidence="2" id="KW-0472">Membrane</keyword>
<dbReference type="Gene3D" id="3.90.70.80">
    <property type="match status" value="1"/>
</dbReference>
<feature type="region of interest" description="Disordered" evidence="1">
    <location>
        <begin position="77"/>
        <end position="96"/>
    </location>
</feature>
<feature type="transmembrane region" description="Helical" evidence="2">
    <location>
        <begin position="398"/>
        <end position="420"/>
    </location>
</feature>
<dbReference type="PROSITE" id="PS50802">
    <property type="entry name" value="OTU"/>
    <property type="match status" value="1"/>
</dbReference>
<dbReference type="InterPro" id="IPR003323">
    <property type="entry name" value="OTU_dom"/>
</dbReference>
<dbReference type="EMBL" id="HBIV01039365">
    <property type="protein sequence ID" value="CAE0676149.1"/>
    <property type="molecule type" value="Transcribed_RNA"/>
</dbReference>
<keyword evidence="2" id="KW-1133">Transmembrane helix</keyword>
<sequence>MGNSVAGIMLPECLPVSVKKLARDGKGGKDAERRAQNHCTRMGDSPSWTDLHIPVLSHDEDDASTITTLYHRTPRVVETRSSEDDPTPFVPPATPELKYQLDDDDYYHDVKRPSSPPNEPRIVFEDDSAYMIDQQCTTMLWGWKLFDAGLQKALHKSRVQYEVDECMRKETEEVRSESILKYIEEDEKRQTSCDFEEEEAKFKFNEAIAVSPAESEEDEELQTEQARIESIHLFQEEERKRKMREEEEKTKWEAAVAESLAQHERDEKRRRSWKVIDISSTRELRRKFEIRRIPGDGLCLYNSLFQGLCQLGLIPEGTRLPSFLEHLSRNIRNVREYKEVYKPIFAYTDLETVNQMSPRNIRDREVNGRIDPLVKVRGALLLSLGDAELNGRRINSEIVWGDHLELFFILMIFAVNAVIFETDSREKYVRTQTNVLHSERPIIYLQKKPNHYNLLIPKDRDMAAAYFKSKCMPAG</sequence>
<organism evidence="4">
    <name type="scientific">Lotharella globosa</name>
    <dbReference type="NCBI Taxonomy" id="91324"/>
    <lineage>
        <taxon>Eukaryota</taxon>
        <taxon>Sar</taxon>
        <taxon>Rhizaria</taxon>
        <taxon>Cercozoa</taxon>
        <taxon>Chlorarachniophyceae</taxon>
        <taxon>Lotharella</taxon>
    </lineage>
</organism>